<proteinExistence type="predicted"/>
<name>A0A1C4VLK8_9ACTN</name>
<reference evidence="2" key="1">
    <citation type="submission" date="2016-06" db="EMBL/GenBank/DDBJ databases">
        <authorList>
            <person name="Varghese N."/>
            <person name="Submissions Spin"/>
        </authorList>
    </citation>
    <scope>NUCLEOTIDE SEQUENCE [LARGE SCALE GENOMIC DNA]</scope>
    <source>
        <strain evidence="2">DSM 44100</strain>
    </source>
</reference>
<protein>
    <submittedName>
        <fullName evidence="1">Uncharacterized protein</fullName>
    </submittedName>
</protein>
<evidence type="ECO:0000313" key="1">
    <source>
        <dbReference type="EMBL" id="SCE84877.1"/>
    </source>
</evidence>
<dbReference type="AlphaFoldDB" id="A0A1C4VLK8"/>
<sequence length="54" mass="5695">MLDAPRLAAALRSAVVDPALRDRPLVGAVDQYVDSVDVLTHPDRARRVAGAVTG</sequence>
<organism evidence="1 2">
    <name type="scientific">Micromonospora matsumotoense</name>
    <dbReference type="NCBI Taxonomy" id="121616"/>
    <lineage>
        <taxon>Bacteria</taxon>
        <taxon>Bacillati</taxon>
        <taxon>Actinomycetota</taxon>
        <taxon>Actinomycetes</taxon>
        <taxon>Micromonosporales</taxon>
        <taxon>Micromonosporaceae</taxon>
        <taxon>Micromonospora</taxon>
    </lineage>
</organism>
<dbReference type="RefSeq" id="WP_245722330.1">
    <property type="nucleotide sequence ID" value="NZ_FMCU01000002.1"/>
</dbReference>
<dbReference type="EMBL" id="FMCU01000002">
    <property type="protein sequence ID" value="SCE84877.1"/>
    <property type="molecule type" value="Genomic_DNA"/>
</dbReference>
<evidence type="ECO:0000313" key="2">
    <source>
        <dbReference type="Proteomes" id="UP000198797"/>
    </source>
</evidence>
<accession>A0A1C4VLK8</accession>
<keyword evidence="2" id="KW-1185">Reference proteome</keyword>
<dbReference type="Proteomes" id="UP000198797">
    <property type="component" value="Unassembled WGS sequence"/>
</dbReference>
<dbReference type="STRING" id="121616.GA0070216_102459"/>
<gene>
    <name evidence="1" type="ORF">GA0070216_102459</name>
</gene>